<dbReference type="PATRIC" id="fig|400772.4.peg.2056"/>
<evidence type="ECO:0000313" key="5">
    <source>
        <dbReference type="Proteomes" id="UP000257479"/>
    </source>
</evidence>
<keyword evidence="4" id="KW-1185">Reference proteome</keyword>
<dbReference type="EMBL" id="JYIY01000076">
    <property type="protein sequence ID" value="KJL35995.1"/>
    <property type="molecule type" value="Genomic_DNA"/>
</dbReference>
<feature type="transmembrane region" description="Helical" evidence="1">
    <location>
        <begin position="156"/>
        <end position="173"/>
    </location>
</feature>
<feature type="transmembrane region" description="Helical" evidence="1">
    <location>
        <begin position="53"/>
        <end position="78"/>
    </location>
</feature>
<dbReference type="Proteomes" id="UP000257479">
    <property type="component" value="Unassembled WGS sequence"/>
</dbReference>
<reference evidence="2 5" key="2">
    <citation type="journal article" date="2018" name="Nat. Biotechnol.">
        <title>A standardized bacterial taxonomy based on genome phylogeny substantially revises the tree of life.</title>
        <authorList>
            <person name="Parks D.H."/>
            <person name="Chuvochina M."/>
            <person name="Waite D.W."/>
            <person name="Rinke C."/>
            <person name="Skarshewski A."/>
            <person name="Chaumeil P.A."/>
            <person name="Hugenholtz P."/>
        </authorList>
    </citation>
    <scope>NUCLEOTIDE SEQUENCE [LARGE SCALE GENOMIC DNA]</scope>
    <source>
        <strain evidence="2">UBA9152</strain>
    </source>
</reference>
<keyword evidence="1" id="KW-0472">Membrane</keyword>
<reference evidence="3 4" key="1">
    <citation type="submission" date="2015-02" db="EMBL/GenBank/DDBJ databases">
        <title>Draft genome sequences of ten Microbacterium spp. with emphasis on heavy metal contaminated environments.</title>
        <authorList>
            <person name="Corretto E."/>
        </authorList>
    </citation>
    <scope>NUCLEOTIDE SEQUENCE [LARGE SCALE GENOMIC DNA]</scope>
    <source>
        <strain evidence="3 4">DSM 18659</strain>
    </source>
</reference>
<evidence type="ECO:0008006" key="6">
    <source>
        <dbReference type="Google" id="ProtNLM"/>
    </source>
</evidence>
<keyword evidence="1" id="KW-0812">Transmembrane</keyword>
<dbReference type="OrthoDB" id="9809977at2"/>
<dbReference type="NCBIfam" id="NF038065">
    <property type="entry name" value="Pr6Pr"/>
    <property type="match status" value="1"/>
</dbReference>
<gene>
    <name evidence="2" type="ORF">DCP95_01165</name>
    <name evidence="3" type="ORF">RR49_02042</name>
</gene>
<feature type="transmembrane region" description="Helical" evidence="1">
    <location>
        <begin position="21"/>
        <end position="41"/>
    </location>
</feature>
<comment type="caution">
    <text evidence="3">The sequence shown here is derived from an EMBL/GenBank/DDBJ whole genome shotgun (WGS) entry which is preliminary data.</text>
</comment>
<accession>A0A0F0LUL1</accession>
<evidence type="ECO:0000313" key="3">
    <source>
        <dbReference type="EMBL" id="KJL35995.1"/>
    </source>
</evidence>
<feature type="transmembrane region" description="Helical" evidence="1">
    <location>
        <begin position="90"/>
        <end position="110"/>
    </location>
</feature>
<feature type="transmembrane region" description="Helical" evidence="1">
    <location>
        <begin position="206"/>
        <end position="228"/>
    </location>
</feature>
<dbReference type="RefSeq" id="WP_045247952.1">
    <property type="nucleotide sequence ID" value="NZ_JYIY01000076.1"/>
</dbReference>
<dbReference type="EMBL" id="DMNG01000016">
    <property type="protein sequence ID" value="HAN23168.1"/>
    <property type="molecule type" value="Genomic_DNA"/>
</dbReference>
<organism evidence="3 4">
    <name type="scientific">Microbacterium ginsengisoli</name>
    <dbReference type="NCBI Taxonomy" id="400772"/>
    <lineage>
        <taxon>Bacteria</taxon>
        <taxon>Bacillati</taxon>
        <taxon>Actinomycetota</taxon>
        <taxon>Actinomycetes</taxon>
        <taxon>Micrococcales</taxon>
        <taxon>Microbacteriaceae</taxon>
        <taxon>Microbacterium</taxon>
    </lineage>
</organism>
<name>A0A0F0LUL1_9MICO</name>
<dbReference type="STRING" id="400772.RR49_02042"/>
<keyword evidence="1" id="KW-1133">Transmembrane helix</keyword>
<dbReference type="AlphaFoldDB" id="A0A0F0LUL1"/>
<evidence type="ECO:0000313" key="4">
    <source>
        <dbReference type="Proteomes" id="UP000033451"/>
    </source>
</evidence>
<evidence type="ECO:0000256" key="1">
    <source>
        <dbReference type="SAM" id="Phobius"/>
    </source>
</evidence>
<dbReference type="Proteomes" id="UP000033451">
    <property type="component" value="Unassembled WGS sequence"/>
</dbReference>
<dbReference type="InterPro" id="IPR049713">
    <property type="entry name" value="Pr6Pr-like"/>
</dbReference>
<evidence type="ECO:0000313" key="2">
    <source>
        <dbReference type="EMBL" id="HAN23168.1"/>
    </source>
</evidence>
<protein>
    <recommendedName>
        <fullName evidence="6">Pr6Pr family membrane protein</fullName>
    </recommendedName>
</protein>
<feature type="transmembrane region" description="Helical" evidence="1">
    <location>
        <begin position="130"/>
        <end position="149"/>
    </location>
</feature>
<sequence>MTTLQTPGWARTWTLVRAAGALIILTAIIGQAEVTFGGAIANGLDVGVVLVNFFSFFTILSNVGSVVILAAVAVWSVTGGRGGVSPLPRGLAVVLACVSTYMIITGIVYNTLLRGIPLPQGTTVEWANEILHVVGPIILLADVLVGARVRSLGWRVVPIVLAFPIVWVVYTLVRGPLVTNPNTGAPYWYPYPFLDPNAQASGYAGVALWVAIISAAFIVVGVLVVWVGRLRTRS</sequence>
<proteinExistence type="predicted"/>